<evidence type="ECO:0000313" key="3">
    <source>
        <dbReference type="EMBL" id="KAF5365954.1"/>
    </source>
</evidence>
<proteinExistence type="predicted"/>
<evidence type="ECO:0000256" key="1">
    <source>
        <dbReference type="SAM" id="MobiDB-lite"/>
    </source>
</evidence>
<dbReference type="Gene3D" id="3.30.710.10">
    <property type="entry name" value="Potassium Channel Kv1.1, Chain A"/>
    <property type="match status" value="1"/>
</dbReference>
<dbReference type="EMBL" id="JAACJM010000025">
    <property type="protein sequence ID" value="KAF5365954.1"/>
    <property type="molecule type" value="Genomic_DNA"/>
</dbReference>
<feature type="compositionally biased region" description="Low complexity" evidence="1">
    <location>
        <begin position="48"/>
        <end position="58"/>
    </location>
</feature>
<protein>
    <recommendedName>
        <fullName evidence="5">BTB domain-containing protein</fullName>
    </recommendedName>
</protein>
<sequence length="592" mass="65271">MPKFGLSYYPPQSSNTSAMSTALSTPRVQTPDSDGVMIESYTFPPLPLAGLNPGNQGPKATGLRYPPAAASVISSDRTSPGTVGPPMSPMPASAAFAVEKPRDVSPSTGPPARVDELATEPSSPLIAPESGTATPLTQNVAFLRQAYPTMAAGAISPQALDDSTSKVEVKPPASVGRRSPSRTPSLISEARHGGDTTTAARVEYRSSPVANSWDLSWYPIPGRPNLPPSSMSIGLPSGGRQAHTLVPNTRSVSWRDNEPGRMPNYTVVRPEAFSRTSTPPVIVPKSPQTVVIEPVTRSSSSHSSRPGIPTIVKSPAPPQDMADSYQSLWDTIPVQRQSSRRTNGILADSQTIQPPAFPAYQQPINSNYPQPPPSVHHPFYPLVPPDMTRCPQPPHRKYNPISFQKNSIRFYLKDGSYTFQARDIVYNVHKHVLDSSSFFTSEIENWGWPLNPYDLNPFCEPREFELLLSIFYPSDFTVWDVQGVKDWTSVLRLAHDFGMKKIRTLAIKQLYPITTAAQKIELANNYDIKDWLMPAYMELCTRMDYLTVEEGKKMGIEAVIAITKMRTEFVENVKNLVERSDELRRPKAELKV</sequence>
<reference evidence="3 4" key="1">
    <citation type="journal article" date="2020" name="ISME J.">
        <title>Uncovering the hidden diversity of litter-decomposition mechanisms in mushroom-forming fungi.</title>
        <authorList>
            <person name="Floudas D."/>
            <person name="Bentzer J."/>
            <person name="Ahren D."/>
            <person name="Johansson T."/>
            <person name="Persson P."/>
            <person name="Tunlid A."/>
        </authorList>
    </citation>
    <scope>NUCLEOTIDE SEQUENCE [LARGE SCALE GENOMIC DNA]</scope>
    <source>
        <strain evidence="3 4">CBS 291.85</strain>
    </source>
</reference>
<comment type="caution">
    <text evidence="3">The sequence shown here is derived from an EMBL/GenBank/DDBJ whole genome shotgun (WGS) entry which is preliminary data.</text>
</comment>
<organism evidence="3 4">
    <name type="scientific">Tetrapyrgos nigripes</name>
    <dbReference type="NCBI Taxonomy" id="182062"/>
    <lineage>
        <taxon>Eukaryota</taxon>
        <taxon>Fungi</taxon>
        <taxon>Dikarya</taxon>
        <taxon>Basidiomycota</taxon>
        <taxon>Agaricomycotina</taxon>
        <taxon>Agaricomycetes</taxon>
        <taxon>Agaricomycetidae</taxon>
        <taxon>Agaricales</taxon>
        <taxon>Marasmiineae</taxon>
        <taxon>Marasmiaceae</taxon>
        <taxon>Tetrapyrgos</taxon>
    </lineage>
</organism>
<dbReference type="OrthoDB" id="3223751at2759"/>
<evidence type="ECO:0008006" key="5">
    <source>
        <dbReference type="Google" id="ProtNLM"/>
    </source>
</evidence>
<dbReference type="Proteomes" id="UP000559256">
    <property type="component" value="Unassembled WGS sequence"/>
</dbReference>
<feature type="region of interest" description="Disordered" evidence="1">
    <location>
        <begin position="1"/>
        <end position="39"/>
    </location>
</feature>
<dbReference type="InterPro" id="IPR011333">
    <property type="entry name" value="SKP1/BTB/POZ_sf"/>
</dbReference>
<dbReference type="AlphaFoldDB" id="A0A8H5GJK2"/>
<name>A0A8H5GJK2_9AGAR</name>
<feature type="compositionally biased region" description="Polar residues" evidence="1">
    <location>
        <begin position="10"/>
        <end position="32"/>
    </location>
</feature>
<feature type="region of interest" description="Disordered" evidence="1">
    <location>
        <begin position="45"/>
        <end position="64"/>
    </location>
</feature>
<gene>
    <name evidence="3" type="ORF">D9758_006724</name>
    <name evidence="2" type="ORF">D9758_019049</name>
</gene>
<feature type="region of interest" description="Disordered" evidence="1">
    <location>
        <begin position="72"/>
        <end position="132"/>
    </location>
</feature>
<keyword evidence="4" id="KW-1185">Reference proteome</keyword>
<feature type="region of interest" description="Disordered" evidence="1">
    <location>
        <begin position="158"/>
        <end position="199"/>
    </location>
</feature>
<evidence type="ECO:0000313" key="4">
    <source>
        <dbReference type="Proteomes" id="UP000559256"/>
    </source>
</evidence>
<feature type="region of interest" description="Disordered" evidence="1">
    <location>
        <begin position="295"/>
        <end position="320"/>
    </location>
</feature>
<dbReference type="EMBL" id="JAACJM010000595">
    <property type="protein sequence ID" value="KAF5310299.1"/>
    <property type="molecule type" value="Genomic_DNA"/>
</dbReference>
<evidence type="ECO:0000313" key="2">
    <source>
        <dbReference type="EMBL" id="KAF5310299.1"/>
    </source>
</evidence>
<accession>A0A8H5GJK2</accession>
<feature type="compositionally biased region" description="Polar residues" evidence="1">
    <location>
        <begin position="72"/>
        <end position="81"/>
    </location>
</feature>